<accession>A0ABS2A5T4</accession>
<organism evidence="2 3">
    <name type="scientific">Paractinoplanes ovalisporus</name>
    <dbReference type="NCBI Taxonomy" id="2810368"/>
    <lineage>
        <taxon>Bacteria</taxon>
        <taxon>Bacillati</taxon>
        <taxon>Actinomycetota</taxon>
        <taxon>Actinomycetes</taxon>
        <taxon>Micromonosporales</taxon>
        <taxon>Micromonosporaceae</taxon>
        <taxon>Paractinoplanes</taxon>
    </lineage>
</organism>
<evidence type="ECO:0000313" key="3">
    <source>
        <dbReference type="Proteomes" id="UP000632138"/>
    </source>
</evidence>
<keyword evidence="1" id="KW-1133">Transmembrane helix</keyword>
<sequence length="159" mass="17876">MSENWQRAYHPGAGRWGVIAWEAAGLTYLHWTTVRLFDLGSAAGWVLAVTFALAWAAGSWQVGKMGLYVSDTGLRLRGVVRTRTVEWVAIEAVTVEEVVERVGPWRVPAGRTIMLTLHDGRRLNTAMWERGLDFHGRADVFRAVYQELRDRIRTPVGVG</sequence>
<keyword evidence="1" id="KW-0472">Membrane</keyword>
<reference evidence="2 3" key="1">
    <citation type="submission" date="2021-01" db="EMBL/GenBank/DDBJ databases">
        <title>Actinoplanes sp. nov. LDG1-06 isolated from lichen.</title>
        <authorList>
            <person name="Saeng-In P."/>
            <person name="Phongsopitanun W."/>
            <person name="Kanchanasin P."/>
            <person name="Yuki M."/>
            <person name="Kudo T."/>
            <person name="Ohkuma M."/>
            <person name="Tanasupawat S."/>
        </authorList>
    </citation>
    <scope>NUCLEOTIDE SEQUENCE [LARGE SCALE GENOMIC DNA]</scope>
    <source>
        <strain evidence="2 3">LDG1-06</strain>
    </source>
</reference>
<name>A0ABS2A5T4_9ACTN</name>
<dbReference type="Proteomes" id="UP000632138">
    <property type="component" value="Unassembled WGS sequence"/>
</dbReference>
<keyword evidence="1" id="KW-0812">Transmembrane</keyword>
<protein>
    <submittedName>
        <fullName evidence="2">PH domain-containing protein</fullName>
    </submittedName>
</protein>
<comment type="caution">
    <text evidence="2">The sequence shown here is derived from an EMBL/GenBank/DDBJ whole genome shotgun (WGS) entry which is preliminary data.</text>
</comment>
<gene>
    <name evidence="2" type="ORF">JIG36_06490</name>
</gene>
<evidence type="ECO:0000256" key="1">
    <source>
        <dbReference type="SAM" id="Phobius"/>
    </source>
</evidence>
<proteinExistence type="predicted"/>
<feature type="transmembrane region" description="Helical" evidence="1">
    <location>
        <begin position="39"/>
        <end position="58"/>
    </location>
</feature>
<keyword evidence="3" id="KW-1185">Reference proteome</keyword>
<dbReference type="EMBL" id="JAENHP010000002">
    <property type="protein sequence ID" value="MBM2615210.1"/>
    <property type="molecule type" value="Genomic_DNA"/>
</dbReference>
<dbReference type="RefSeq" id="WP_203375132.1">
    <property type="nucleotide sequence ID" value="NZ_JAENHP010000002.1"/>
</dbReference>
<evidence type="ECO:0000313" key="2">
    <source>
        <dbReference type="EMBL" id="MBM2615210.1"/>
    </source>
</evidence>